<feature type="transmembrane region" description="Helical" evidence="1">
    <location>
        <begin position="49"/>
        <end position="69"/>
    </location>
</feature>
<dbReference type="Proteomes" id="UP000183257">
    <property type="component" value="Unassembled WGS sequence"/>
</dbReference>
<dbReference type="RefSeq" id="WP_072304355.1">
    <property type="nucleotide sequence ID" value="NZ_CBDUMO010000123.1"/>
</dbReference>
<keyword evidence="1" id="KW-1133">Transmembrane helix</keyword>
<gene>
    <name evidence="2" type="ORF">SAMN05660313_02725</name>
</gene>
<keyword evidence="3" id="KW-1185">Reference proteome</keyword>
<protein>
    <submittedName>
        <fullName evidence="2">Uncharacterized protein</fullName>
    </submittedName>
</protein>
<reference evidence="3" key="1">
    <citation type="submission" date="2016-11" db="EMBL/GenBank/DDBJ databases">
        <authorList>
            <person name="Varghese N."/>
            <person name="Submissions S."/>
        </authorList>
    </citation>
    <scope>NUCLEOTIDE SEQUENCE [LARGE SCALE GENOMIC DNA]</scope>
    <source>
        <strain evidence="3">DSM 24786</strain>
    </source>
</reference>
<dbReference type="OrthoDB" id="9830128at2"/>
<dbReference type="AlphaFoldDB" id="A0A1K1QK08"/>
<keyword evidence="1" id="KW-0472">Membrane</keyword>
<keyword evidence="1" id="KW-0812">Transmembrane</keyword>
<name>A0A1K1QK08_9FLAO</name>
<sequence>MKIYKITDQQRLQELASKTKKNTIISTIIVLVIIASITVYLIVSGDAKVPVIPLTLVVLLFVVLFSLMIKQVNDLLYKLAKYKYVRLDSASVTIGTSAEFKEELNFIQKHLFSRVNRFGAHNDKTFYANKIKSIQDKKNAVQIKVSGVVGNVVAIPKEIDNLSEIKEEITRMMRS</sequence>
<accession>A0A1K1QK08</accession>
<proteinExistence type="predicted"/>
<evidence type="ECO:0000313" key="2">
    <source>
        <dbReference type="EMBL" id="SFW60279.1"/>
    </source>
</evidence>
<evidence type="ECO:0000313" key="3">
    <source>
        <dbReference type="Proteomes" id="UP000183257"/>
    </source>
</evidence>
<organism evidence="2 3">
    <name type="scientific">Cellulophaga fucicola</name>
    <dbReference type="NCBI Taxonomy" id="76595"/>
    <lineage>
        <taxon>Bacteria</taxon>
        <taxon>Pseudomonadati</taxon>
        <taxon>Bacteroidota</taxon>
        <taxon>Flavobacteriia</taxon>
        <taxon>Flavobacteriales</taxon>
        <taxon>Flavobacteriaceae</taxon>
        <taxon>Cellulophaga</taxon>
    </lineage>
</organism>
<feature type="transmembrane region" description="Helical" evidence="1">
    <location>
        <begin position="21"/>
        <end position="43"/>
    </location>
</feature>
<dbReference type="STRING" id="76595.SAMN05660313_02725"/>
<dbReference type="EMBL" id="FPIY01000004">
    <property type="protein sequence ID" value="SFW60279.1"/>
    <property type="molecule type" value="Genomic_DNA"/>
</dbReference>
<evidence type="ECO:0000256" key="1">
    <source>
        <dbReference type="SAM" id="Phobius"/>
    </source>
</evidence>